<dbReference type="Proteomes" id="UP001390339">
    <property type="component" value="Unassembled WGS sequence"/>
</dbReference>
<keyword evidence="8" id="KW-1185">Reference proteome</keyword>
<evidence type="ECO:0000256" key="5">
    <source>
        <dbReference type="SAM" id="SignalP"/>
    </source>
</evidence>
<dbReference type="SUPFAM" id="SSF52743">
    <property type="entry name" value="Subtilisin-like"/>
    <property type="match status" value="1"/>
</dbReference>
<sequence length="415" mass="43765">MAFHSLLWATLPFLSFITPSLQARAVLHIDGHHAANTEAATAGALIMTASQPEPIAVEGAYLVAFKDSYRYDEGFIARLSDEVGIQATLRADLTGEVFNGISIQVSHNQADGQQEDEEEDIPIRIKTLDEVVAVSPMRQHPKPPVIPSQPLPTGVFKRQRLGQNNSLSAHLMAQVDQAHAAGYTGKGQKIAIIDALISGRIDYTHPALGGCLGKGCLVSFSREWLEDDDKNNPDPACKSHATALAGVIAAQEAAAGFSGVAAGVELGSYAISGCKHGFNDEKLLQALDQGVKDGVTALVFSMGILDGWTNNALDLAFDRASRRGLLIAVATGNHGGGGIFMAARPAEATEVLGVGSVDNTNTRVLANVSTYTYTGSDGKVSEFAWRDGEPGSGATGWGDVALPLWSGLNFSNRSD</sequence>
<comment type="similarity">
    <text evidence="1 4">Belongs to the peptidase S8 family.</text>
</comment>
<dbReference type="PANTHER" id="PTHR43806:SF66">
    <property type="entry name" value="SERIN ENDOPEPTIDASE"/>
    <property type="match status" value="1"/>
</dbReference>
<evidence type="ECO:0000313" key="8">
    <source>
        <dbReference type="Proteomes" id="UP001390339"/>
    </source>
</evidence>
<keyword evidence="3" id="KW-0720">Serine protease</keyword>
<keyword evidence="3" id="KW-0378">Hydrolase</keyword>
<proteinExistence type="inferred from homology"/>
<feature type="signal peptide" evidence="5">
    <location>
        <begin position="1"/>
        <end position="23"/>
    </location>
</feature>
<dbReference type="PANTHER" id="PTHR43806">
    <property type="entry name" value="PEPTIDASE S8"/>
    <property type="match status" value="1"/>
</dbReference>
<dbReference type="InterPro" id="IPR000209">
    <property type="entry name" value="Peptidase_S8/S53_dom"/>
</dbReference>
<evidence type="ECO:0000256" key="2">
    <source>
        <dbReference type="ARBA" id="ARBA00022670"/>
    </source>
</evidence>
<name>A0ABR2HLK4_9PEZI</name>
<dbReference type="InterPro" id="IPR050131">
    <property type="entry name" value="Peptidase_S8_subtilisin-like"/>
</dbReference>
<protein>
    <submittedName>
        <fullName evidence="7">Peptidase S8/S53 domain-containing protein</fullName>
    </submittedName>
</protein>
<dbReference type="Pfam" id="PF00082">
    <property type="entry name" value="Peptidase_S8"/>
    <property type="match status" value="1"/>
</dbReference>
<dbReference type="Gene3D" id="3.40.50.200">
    <property type="entry name" value="Peptidase S8/S53 domain"/>
    <property type="match status" value="1"/>
</dbReference>
<evidence type="ECO:0000259" key="6">
    <source>
        <dbReference type="Pfam" id="PF00082"/>
    </source>
</evidence>
<evidence type="ECO:0000256" key="4">
    <source>
        <dbReference type="PROSITE-ProRule" id="PRU01240"/>
    </source>
</evidence>
<keyword evidence="2" id="KW-0645">Protease</keyword>
<comment type="caution">
    <text evidence="7">The sequence shown here is derived from an EMBL/GenBank/DDBJ whole genome shotgun (WGS) entry which is preliminary data.</text>
</comment>
<evidence type="ECO:0000313" key="7">
    <source>
        <dbReference type="EMBL" id="KAK8849022.1"/>
    </source>
</evidence>
<accession>A0ABR2HLK4</accession>
<feature type="domain" description="Peptidase S8/S53" evidence="6">
    <location>
        <begin position="185"/>
        <end position="372"/>
    </location>
</feature>
<keyword evidence="5" id="KW-0732">Signal</keyword>
<dbReference type="EMBL" id="JAPCWZ010000010">
    <property type="protein sequence ID" value="KAK8849022.1"/>
    <property type="molecule type" value="Genomic_DNA"/>
</dbReference>
<gene>
    <name evidence="7" type="ORF">PGQ11_015502</name>
</gene>
<dbReference type="PROSITE" id="PS51892">
    <property type="entry name" value="SUBTILASE"/>
    <property type="match status" value="1"/>
</dbReference>
<comment type="caution">
    <text evidence="4">Lacks conserved residue(s) required for the propagation of feature annotation.</text>
</comment>
<dbReference type="InterPro" id="IPR036852">
    <property type="entry name" value="Peptidase_S8/S53_dom_sf"/>
</dbReference>
<organism evidence="7 8">
    <name type="scientific">Apiospora arundinis</name>
    <dbReference type="NCBI Taxonomy" id="335852"/>
    <lineage>
        <taxon>Eukaryota</taxon>
        <taxon>Fungi</taxon>
        <taxon>Dikarya</taxon>
        <taxon>Ascomycota</taxon>
        <taxon>Pezizomycotina</taxon>
        <taxon>Sordariomycetes</taxon>
        <taxon>Xylariomycetidae</taxon>
        <taxon>Amphisphaeriales</taxon>
        <taxon>Apiosporaceae</taxon>
        <taxon>Apiospora</taxon>
    </lineage>
</organism>
<evidence type="ECO:0000256" key="3">
    <source>
        <dbReference type="ARBA" id="ARBA00022825"/>
    </source>
</evidence>
<feature type="chain" id="PRO_5046066617" evidence="5">
    <location>
        <begin position="24"/>
        <end position="415"/>
    </location>
</feature>
<evidence type="ECO:0000256" key="1">
    <source>
        <dbReference type="ARBA" id="ARBA00011073"/>
    </source>
</evidence>
<reference evidence="7 8" key="1">
    <citation type="journal article" date="2024" name="IMA Fungus">
        <title>Apiospora arundinis, a panoply of carbohydrate-active enzymes and secondary metabolites.</title>
        <authorList>
            <person name="Sorensen T."/>
            <person name="Petersen C."/>
            <person name="Muurmann A.T."/>
            <person name="Christiansen J.V."/>
            <person name="Brundto M.L."/>
            <person name="Overgaard C.K."/>
            <person name="Boysen A.T."/>
            <person name="Wollenberg R.D."/>
            <person name="Larsen T.O."/>
            <person name="Sorensen J.L."/>
            <person name="Nielsen K.L."/>
            <person name="Sondergaard T.E."/>
        </authorList>
    </citation>
    <scope>NUCLEOTIDE SEQUENCE [LARGE SCALE GENOMIC DNA]</scope>
    <source>
        <strain evidence="7 8">AAU 773</strain>
    </source>
</reference>